<feature type="transmembrane region" description="Helical" evidence="2">
    <location>
        <begin position="213"/>
        <end position="235"/>
    </location>
</feature>
<dbReference type="EMBL" id="LGRX02015199">
    <property type="protein sequence ID" value="KAK3263627.1"/>
    <property type="molecule type" value="Genomic_DNA"/>
</dbReference>
<protein>
    <recommendedName>
        <fullName evidence="3">Acyltransferase 3 domain-containing protein</fullName>
    </recommendedName>
</protein>
<organism evidence="4 5">
    <name type="scientific">Cymbomonas tetramitiformis</name>
    <dbReference type="NCBI Taxonomy" id="36881"/>
    <lineage>
        <taxon>Eukaryota</taxon>
        <taxon>Viridiplantae</taxon>
        <taxon>Chlorophyta</taxon>
        <taxon>Pyramimonadophyceae</taxon>
        <taxon>Pyramimonadales</taxon>
        <taxon>Pyramimonadaceae</taxon>
        <taxon>Cymbomonas</taxon>
    </lineage>
</organism>
<feature type="domain" description="Acyltransferase 3" evidence="3">
    <location>
        <begin position="130"/>
        <end position="512"/>
    </location>
</feature>
<dbReference type="GO" id="GO:0016747">
    <property type="term" value="F:acyltransferase activity, transferring groups other than amino-acyl groups"/>
    <property type="evidence" value="ECO:0007669"/>
    <property type="project" value="InterPro"/>
</dbReference>
<feature type="compositionally biased region" description="Basic and acidic residues" evidence="1">
    <location>
        <begin position="18"/>
        <end position="29"/>
    </location>
</feature>
<keyword evidence="2" id="KW-0472">Membrane</keyword>
<comment type="caution">
    <text evidence="4">The sequence shown here is derived from an EMBL/GenBank/DDBJ whole genome shotgun (WGS) entry which is preliminary data.</text>
</comment>
<keyword evidence="2" id="KW-0812">Transmembrane</keyword>
<feature type="transmembrane region" description="Helical" evidence="2">
    <location>
        <begin position="133"/>
        <end position="152"/>
    </location>
</feature>
<dbReference type="InterPro" id="IPR002656">
    <property type="entry name" value="Acyl_transf_3_dom"/>
</dbReference>
<dbReference type="InterPro" id="IPR052728">
    <property type="entry name" value="O2_lipid_transport_reg"/>
</dbReference>
<feature type="transmembrane region" description="Helical" evidence="2">
    <location>
        <begin position="173"/>
        <end position="193"/>
    </location>
</feature>
<dbReference type="Pfam" id="PF01757">
    <property type="entry name" value="Acyl_transf_3"/>
    <property type="match status" value="1"/>
</dbReference>
<sequence>MSLTQRLLDVSDVTQNEKNNDTHSCRESSEPATTTEPNASHVAVPVPSASLNQESFESGRESLVIWGVTIACAVALLTWDAVIYKTWTGPLGIFVTLTIGLLLLAKVGGSFAVVPNVQALWRSDGKLEPLDGLRAIAVLWVLGTHMIGYVSWRGGPACANHLLKLVIFEYIGNGDMGVDIFFVLSGYLISYLLMKEWRRDGGINTARFLWRRWLRITPTYAFAVALELIVGRGWGPGSTIRASCSKYWWSTMLFLNNYYYHTPVVFAPWECLGQAWSIATEFQFYLISPIIIWVTMARKVPMYLTAFLLTGLALFLRWYFFQKYGVTGEVSAQLFVYDKVYTRMPPYLAGMAAAHIFLESSGPTKSPLQSMGRWARWSLHGVFSVVWAVSSFFGEWGKVYLGDHYFYQDGMPDPLGKACYISARAFFGLSVAYFALMTIWGKARLMKWFLTMPVWRPFARLSYGAYVLQHVIIDPTVDWINFDVSESQGTCLWKLIVFMSISIGMTFILAFFANIFVEQPIMRMRDRLTPSWEWLRHRSVGVISQVAYAGILVWLLYESITYVPGGKDYVYRQE</sequence>
<accession>A0AAE0KWT9</accession>
<evidence type="ECO:0000256" key="1">
    <source>
        <dbReference type="SAM" id="MobiDB-lite"/>
    </source>
</evidence>
<feature type="transmembrane region" description="Helical" evidence="2">
    <location>
        <begin position="421"/>
        <end position="440"/>
    </location>
</feature>
<dbReference type="PANTHER" id="PTHR11161:SF0">
    <property type="entry name" value="O-ACYLTRANSFERASE LIKE PROTEIN"/>
    <property type="match status" value="1"/>
</dbReference>
<evidence type="ECO:0000256" key="2">
    <source>
        <dbReference type="SAM" id="Phobius"/>
    </source>
</evidence>
<evidence type="ECO:0000259" key="3">
    <source>
        <dbReference type="Pfam" id="PF01757"/>
    </source>
</evidence>
<dbReference type="AlphaFoldDB" id="A0AAE0KWT9"/>
<proteinExistence type="predicted"/>
<feature type="transmembrane region" description="Helical" evidence="2">
    <location>
        <begin position="275"/>
        <end position="295"/>
    </location>
</feature>
<reference evidence="4 5" key="1">
    <citation type="journal article" date="2015" name="Genome Biol. Evol.">
        <title>Comparative Genomics of a Bacterivorous Green Alga Reveals Evolutionary Causalities and Consequences of Phago-Mixotrophic Mode of Nutrition.</title>
        <authorList>
            <person name="Burns J.A."/>
            <person name="Paasch A."/>
            <person name="Narechania A."/>
            <person name="Kim E."/>
        </authorList>
    </citation>
    <scope>NUCLEOTIDE SEQUENCE [LARGE SCALE GENOMIC DNA]</scope>
    <source>
        <strain evidence="4 5">PLY_AMNH</strain>
    </source>
</reference>
<keyword evidence="2" id="KW-1133">Transmembrane helix</keyword>
<feature type="region of interest" description="Disordered" evidence="1">
    <location>
        <begin position="12"/>
        <end position="40"/>
    </location>
</feature>
<feature type="transmembrane region" description="Helical" evidence="2">
    <location>
        <begin position="538"/>
        <end position="557"/>
    </location>
</feature>
<feature type="transmembrane region" description="Helical" evidence="2">
    <location>
        <begin position="461"/>
        <end position="480"/>
    </location>
</feature>
<evidence type="ECO:0000313" key="5">
    <source>
        <dbReference type="Proteomes" id="UP001190700"/>
    </source>
</evidence>
<feature type="transmembrane region" description="Helical" evidence="2">
    <location>
        <begin position="63"/>
        <end position="84"/>
    </location>
</feature>
<dbReference type="Proteomes" id="UP001190700">
    <property type="component" value="Unassembled WGS sequence"/>
</dbReference>
<evidence type="ECO:0000313" key="4">
    <source>
        <dbReference type="EMBL" id="KAK3263627.1"/>
    </source>
</evidence>
<dbReference type="PANTHER" id="PTHR11161">
    <property type="entry name" value="O-ACYLTRANSFERASE"/>
    <property type="match status" value="1"/>
</dbReference>
<name>A0AAE0KWT9_9CHLO</name>
<feature type="transmembrane region" description="Helical" evidence="2">
    <location>
        <begin position="379"/>
        <end position="401"/>
    </location>
</feature>
<feature type="transmembrane region" description="Helical" evidence="2">
    <location>
        <begin position="302"/>
        <end position="320"/>
    </location>
</feature>
<gene>
    <name evidence="4" type="ORF">CYMTET_27581</name>
</gene>
<keyword evidence="5" id="KW-1185">Reference proteome</keyword>
<feature type="transmembrane region" description="Helical" evidence="2">
    <location>
        <begin position="340"/>
        <end position="358"/>
    </location>
</feature>
<feature type="transmembrane region" description="Helical" evidence="2">
    <location>
        <begin position="492"/>
        <end position="517"/>
    </location>
</feature>
<feature type="transmembrane region" description="Helical" evidence="2">
    <location>
        <begin position="91"/>
        <end position="113"/>
    </location>
</feature>